<dbReference type="CDD" id="cd04725">
    <property type="entry name" value="OMP_decarboxylase_like"/>
    <property type="match status" value="1"/>
</dbReference>
<evidence type="ECO:0000313" key="9">
    <source>
        <dbReference type="EMBL" id="OGE01108.1"/>
    </source>
</evidence>
<evidence type="ECO:0000256" key="5">
    <source>
        <dbReference type="ARBA" id="ARBA00023239"/>
    </source>
</evidence>
<comment type="catalytic activity">
    <reaction evidence="6">
        <text>orotidine 5'-phosphate + H(+) = UMP + CO2</text>
        <dbReference type="Rhea" id="RHEA:11596"/>
        <dbReference type="ChEBI" id="CHEBI:15378"/>
        <dbReference type="ChEBI" id="CHEBI:16526"/>
        <dbReference type="ChEBI" id="CHEBI:57538"/>
        <dbReference type="ChEBI" id="CHEBI:57865"/>
        <dbReference type="EC" id="4.1.1.23"/>
    </reaction>
</comment>
<dbReference type="EC" id="4.1.1.23" evidence="7"/>
<dbReference type="GO" id="GO:0044205">
    <property type="term" value="P:'de novo' UMP biosynthetic process"/>
    <property type="evidence" value="ECO:0007669"/>
    <property type="project" value="UniProtKB-UniPathway"/>
</dbReference>
<dbReference type="UniPathway" id="UPA00070">
    <property type="reaction ID" value="UER00120"/>
</dbReference>
<evidence type="ECO:0000256" key="2">
    <source>
        <dbReference type="ARBA" id="ARBA00008847"/>
    </source>
</evidence>
<evidence type="ECO:0000256" key="4">
    <source>
        <dbReference type="ARBA" id="ARBA00022975"/>
    </source>
</evidence>
<gene>
    <name evidence="9" type="ORF">A2196_00130</name>
</gene>
<evidence type="ECO:0000256" key="1">
    <source>
        <dbReference type="ARBA" id="ARBA00004861"/>
    </source>
</evidence>
<proteinExistence type="inferred from homology"/>
<dbReference type="InterPro" id="IPR018089">
    <property type="entry name" value="OMPdecase_AS"/>
</dbReference>
<dbReference type="InterPro" id="IPR013785">
    <property type="entry name" value="Aldolase_TIM"/>
</dbReference>
<dbReference type="SUPFAM" id="SSF51366">
    <property type="entry name" value="Ribulose-phoshate binding barrel"/>
    <property type="match status" value="1"/>
</dbReference>
<dbReference type="PANTHER" id="PTHR43375">
    <property type="entry name" value="OROTIDINE 5'-PHOSPHATE DECARBOXYLASE"/>
    <property type="match status" value="1"/>
</dbReference>
<dbReference type="GO" id="GO:0004590">
    <property type="term" value="F:orotidine-5'-phosphate decarboxylase activity"/>
    <property type="evidence" value="ECO:0007669"/>
    <property type="project" value="UniProtKB-UniRule"/>
</dbReference>
<dbReference type="GO" id="GO:0006207">
    <property type="term" value="P:'de novo' pyrimidine nucleobase biosynthetic process"/>
    <property type="evidence" value="ECO:0007669"/>
    <property type="project" value="InterPro"/>
</dbReference>
<reference evidence="9 10" key="1">
    <citation type="journal article" date="2016" name="Nat. Commun.">
        <title>Thousands of microbial genomes shed light on interconnected biogeochemical processes in an aquifer system.</title>
        <authorList>
            <person name="Anantharaman K."/>
            <person name="Brown C.T."/>
            <person name="Hug L.A."/>
            <person name="Sharon I."/>
            <person name="Castelle C.J."/>
            <person name="Probst A.J."/>
            <person name="Thomas B.C."/>
            <person name="Singh A."/>
            <person name="Wilkins M.J."/>
            <person name="Karaoz U."/>
            <person name="Brodie E.L."/>
            <person name="Williams K.H."/>
            <person name="Hubbard S.S."/>
            <person name="Banfield J.F."/>
        </authorList>
    </citation>
    <scope>NUCLEOTIDE SEQUENCE [LARGE SCALE GENOMIC DNA]</scope>
</reference>
<dbReference type="Proteomes" id="UP000176751">
    <property type="component" value="Unassembled WGS sequence"/>
</dbReference>
<dbReference type="PROSITE" id="PS00156">
    <property type="entry name" value="OMPDECASE"/>
    <property type="match status" value="1"/>
</dbReference>
<protein>
    <recommendedName>
        <fullName evidence="7">Orotidine-5'-phosphate decarboxylase</fullName>
        <ecNumber evidence="7">4.1.1.23</ecNumber>
    </recommendedName>
</protein>
<dbReference type="Gene3D" id="3.20.20.70">
    <property type="entry name" value="Aldolase class I"/>
    <property type="match status" value="1"/>
</dbReference>
<keyword evidence="5" id="KW-0456">Lyase</keyword>
<dbReference type="SMART" id="SM00934">
    <property type="entry name" value="OMPdecase"/>
    <property type="match status" value="1"/>
</dbReference>
<comment type="similarity">
    <text evidence="2">Belongs to the OMP decarboxylase family. Type 2 subfamily.</text>
</comment>
<comment type="pathway">
    <text evidence="1">Pyrimidine metabolism; UMP biosynthesis via de novo pathway; UMP from orotate: step 2/2.</text>
</comment>
<sequence length="258" mass="28917">MKFKDLLEKAIAQNNSLLCVGLDPEPQKFSKKLSIFQFNKSIIDQTSDSVCAYKPNSAFYEAQGIKGLNELKKTITYLKKNYPTIPVVLDAKRADIPNTARMYAKAAFEYWEADAVTVYPYLGLDSILPFLQYKDKLTILLIKTSNPGADMFQNLKTKDGAFYLSMAKKIKNWKYENIGIFVGATFPKELAEMRKIFPDRIFLSAGVGAQSAEIKAAVKSGIDKKGAGIMFNASRSIIYGEDPGSAARQLRDEINKYR</sequence>
<dbReference type="InterPro" id="IPR001754">
    <property type="entry name" value="OMPdeCOase_dom"/>
</dbReference>
<name>A0A1F5HAH5_9BACT</name>
<dbReference type="AlphaFoldDB" id="A0A1F5HAH5"/>
<dbReference type="InterPro" id="IPR011060">
    <property type="entry name" value="RibuloseP-bd_barrel"/>
</dbReference>
<evidence type="ECO:0000259" key="8">
    <source>
        <dbReference type="SMART" id="SM00934"/>
    </source>
</evidence>
<keyword evidence="4" id="KW-0665">Pyrimidine biosynthesis</keyword>
<comment type="caution">
    <text evidence="9">The sequence shown here is derived from an EMBL/GenBank/DDBJ whole genome shotgun (WGS) entry which is preliminary data.</text>
</comment>
<evidence type="ECO:0000256" key="6">
    <source>
        <dbReference type="ARBA" id="ARBA00049157"/>
    </source>
</evidence>
<dbReference type="STRING" id="1797737.A2196_00130"/>
<organism evidence="9 10">
    <name type="scientific">Candidatus Curtissbacteria bacterium RIFOXYA1_FULL_41_14</name>
    <dbReference type="NCBI Taxonomy" id="1797737"/>
    <lineage>
        <taxon>Bacteria</taxon>
        <taxon>Candidatus Curtissiibacteriota</taxon>
    </lineage>
</organism>
<dbReference type="InterPro" id="IPR011995">
    <property type="entry name" value="OMPdecase_type-2"/>
</dbReference>
<evidence type="ECO:0000256" key="7">
    <source>
        <dbReference type="NCBIfam" id="TIGR02127"/>
    </source>
</evidence>
<keyword evidence="3" id="KW-0210">Decarboxylase</keyword>
<dbReference type="Pfam" id="PF00215">
    <property type="entry name" value="OMPdecase"/>
    <property type="match status" value="1"/>
</dbReference>
<evidence type="ECO:0000256" key="3">
    <source>
        <dbReference type="ARBA" id="ARBA00022793"/>
    </source>
</evidence>
<dbReference type="PANTHER" id="PTHR43375:SF1">
    <property type="entry name" value="OROTIDINE 5'-PHOSPHATE DECARBOXYLASE"/>
    <property type="match status" value="1"/>
</dbReference>
<evidence type="ECO:0000313" key="10">
    <source>
        <dbReference type="Proteomes" id="UP000176751"/>
    </source>
</evidence>
<feature type="domain" description="Orotidine 5'-phosphate decarboxylase" evidence="8">
    <location>
        <begin position="17"/>
        <end position="250"/>
    </location>
</feature>
<dbReference type="NCBIfam" id="TIGR02127">
    <property type="entry name" value="pyrF_sub2"/>
    <property type="match status" value="1"/>
</dbReference>
<accession>A0A1F5HAH5</accession>
<dbReference type="EMBL" id="MFCA01000029">
    <property type="protein sequence ID" value="OGE01108.1"/>
    <property type="molecule type" value="Genomic_DNA"/>
</dbReference>